<evidence type="ECO:0000313" key="1">
    <source>
        <dbReference type="EMBL" id="NDK90795.1"/>
    </source>
</evidence>
<dbReference type="SUPFAM" id="SSF159275">
    <property type="entry name" value="PA1994-like"/>
    <property type="match status" value="1"/>
</dbReference>
<dbReference type="Proteomes" id="UP000466307">
    <property type="component" value="Unassembled WGS sequence"/>
</dbReference>
<comment type="caution">
    <text evidence="1">The sequence shown here is derived from an EMBL/GenBank/DDBJ whole genome shotgun (WGS) entry which is preliminary data.</text>
</comment>
<organism evidence="1 2">
    <name type="scientific">Gordonia desulfuricans</name>
    <dbReference type="NCBI Taxonomy" id="89051"/>
    <lineage>
        <taxon>Bacteria</taxon>
        <taxon>Bacillati</taxon>
        <taxon>Actinomycetota</taxon>
        <taxon>Actinomycetes</taxon>
        <taxon>Mycobacteriales</taxon>
        <taxon>Gordoniaceae</taxon>
        <taxon>Gordonia</taxon>
    </lineage>
</organism>
<dbReference type="Pfam" id="PF06475">
    <property type="entry name" value="Glycolipid_bind"/>
    <property type="match status" value="1"/>
</dbReference>
<accession>A0A7K3LRB7</accession>
<evidence type="ECO:0000313" key="2">
    <source>
        <dbReference type="Proteomes" id="UP000466307"/>
    </source>
</evidence>
<gene>
    <name evidence="1" type="ORF">GYA93_14560</name>
</gene>
<reference evidence="1 2" key="1">
    <citation type="submission" date="2020-01" db="EMBL/GenBank/DDBJ databases">
        <title>Investigation of new actinobacteria for the biodesulphurisation of diesel fuel.</title>
        <authorList>
            <person name="Athi Narayanan S.M."/>
        </authorList>
    </citation>
    <scope>NUCLEOTIDE SEQUENCE [LARGE SCALE GENOMIC DNA]</scope>
    <source>
        <strain evidence="1 2">213E</strain>
    </source>
</reference>
<sequence>MLTWRGDEGVNRLEQVRLNVNGARVKAYGRIIAAAHGDQEAFSCSYELVTNDAGVTKRLSIHLVRADGESQIGITRDEENKWLVRAGGEMIRSDFDGAEDVDVALSPMFNALPIRRHRLAGGTGSVEVPVLYVYLPSSRIEPATLTYTAGPDSITVDSPVANSALTVDENGFVIDYPGLATRV</sequence>
<dbReference type="AlphaFoldDB" id="A0A7K3LRB7"/>
<proteinExistence type="predicted"/>
<dbReference type="EMBL" id="JAADZU010000047">
    <property type="protein sequence ID" value="NDK90795.1"/>
    <property type="molecule type" value="Genomic_DNA"/>
</dbReference>
<protein>
    <submittedName>
        <fullName evidence="1">Putative glycolipid-binding domain-containing protein</fullName>
    </submittedName>
</protein>
<name>A0A7K3LRB7_9ACTN</name>
<keyword evidence="2" id="KW-1185">Reference proteome</keyword>
<dbReference type="InterPro" id="IPR009467">
    <property type="entry name" value="Glycolipid-bd_prot_put"/>
</dbReference>